<protein>
    <submittedName>
        <fullName evidence="4">Proteasome regulatory complex subunit RPN6</fullName>
    </submittedName>
</protein>
<sequence>MIGELKNIARSKEATLEEKEEAVLEIFRILISKGDYHEIGSTIISLKGTWEDITTPRITKIIRRLFEMIPYSSENFGHVLELLTALVEWADKENKKMLRLDLECKRIYALLKTEKYSEALSQIGPVAHELKKYDDKINLITLYVYESKAFYEIKNISKSKSSLTSARVLAVSAYCPPQLQAQIDLLSGIYICDERNYGVASSYFIEALEGFTLGKMETEACISLRYLILSKIMAGKREEISTVMRNKNTLKHLDDEIIKVLLSISESFGNRDLKSYSDVLQQYSEQLNCDSFIWSHLQYLYDILLDRNIIKIIEPYSVVRINFIANALGFEADVIERKLRKMILDRVVNGTLDHIDECLILHGERADDDFADECMKQVKALDCIVSSRY</sequence>
<dbReference type="Pfam" id="PF01399">
    <property type="entry name" value="PCI"/>
    <property type="match status" value="1"/>
</dbReference>
<reference evidence="4" key="1">
    <citation type="submission" date="2022-10" db="EMBL/GenBank/DDBJ databases">
        <title>Encephalitozoon hellem ATCC 50604 Complete Genome.</title>
        <authorList>
            <person name="Mascarenhas dos Santos A.C."/>
            <person name="Julian A.T."/>
            <person name="Pombert J.-F."/>
        </authorList>
    </citation>
    <scope>NUCLEOTIDE SEQUENCE</scope>
    <source>
        <strain evidence="4">ATCC 50604</strain>
    </source>
</reference>
<dbReference type="InterPro" id="IPR040773">
    <property type="entry name" value="Rpn6_N"/>
</dbReference>
<dbReference type="PANTHER" id="PTHR10678">
    <property type="entry name" value="26S PROTEASOME NON-ATPASE REGULATORY SUBUNIT 11/COP9 SIGNALOSOME COMPLEX SUBUNIT 2"/>
    <property type="match status" value="1"/>
</dbReference>
<keyword evidence="2 4" id="KW-0647">Proteasome</keyword>
<dbReference type="EMBL" id="CP075153">
    <property type="protein sequence ID" value="UTX43527.1"/>
    <property type="molecule type" value="Genomic_DNA"/>
</dbReference>
<comment type="similarity">
    <text evidence="1">Belongs to the proteasome subunit S9 family.</text>
</comment>
<name>A0A9Q9C6M3_ENCHE</name>
<evidence type="ECO:0000259" key="3">
    <source>
        <dbReference type="PROSITE" id="PS50250"/>
    </source>
</evidence>
<dbReference type="PROSITE" id="PS50250">
    <property type="entry name" value="PCI"/>
    <property type="match status" value="1"/>
</dbReference>
<dbReference type="Gene3D" id="1.25.40.570">
    <property type="match status" value="1"/>
</dbReference>
<accession>A0A9Q9C6M3</accession>
<dbReference type="InterPro" id="IPR000717">
    <property type="entry name" value="PCI_dom"/>
</dbReference>
<evidence type="ECO:0000313" key="4">
    <source>
        <dbReference type="EMBL" id="UTX43527.1"/>
    </source>
</evidence>
<dbReference type="GO" id="GO:0000502">
    <property type="term" value="C:proteasome complex"/>
    <property type="evidence" value="ECO:0007669"/>
    <property type="project" value="UniProtKB-KW"/>
</dbReference>
<dbReference type="InterPro" id="IPR036390">
    <property type="entry name" value="WH_DNA-bd_sf"/>
</dbReference>
<dbReference type="InterPro" id="IPR050871">
    <property type="entry name" value="26S_Proteasome/COP9_Components"/>
</dbReference>
<dbReference type="AlphaFoldDB" id="A0A9Q9C6M3"/>
<proteinExistence type="inferred from homology"/>
<gene>
    <name evidence="4" type="ORF">GPU96_07g12860</name>
</gene>
<dbReference type="SMART" id="SM00088">
    <property type="entry name" value="PINT"/>
    <property type="match status" value="1"/>
</dbReference>
<evidence type="ECO:0000313" key="5">
    <source>
        <dbReference type="Proteomes" id="UP001059546"/>
    </source>
</evidence>
<dbReference type="Proteomes" id="UP001059546">
    <property type="component" value="Chromosome VII"/>
</dbReference>
<feature type="domain" description="PCI" evidence="3">
    <location>
        <begin position="181"/>
        <end position="366"/>
    </location>
</feature>
<dbReference type="SUPFAM" id="SSF46785">
    <property type="entry name" value="Winged helix' DNA-binding domain"/>
    <property type="match status" value="1"/>
</dbReference>
<dbReference type="SMART" id="SM00753">
    <property type="entry name" value="PAM"/>
    <property type="match status" value="1"/>
</dbReference>
<organism evidence="4 5">
    <name type="scientific">Encephalitozoon hellem</name>
    <name type="common">Microsporidian parasite</name>
    <dbReference type="NCBI Taxonomy" id="27973"/>
    <lineage>
        <taxon>Eukaryota</taxon>
        <taxon>Fungi</taxon>
        <taxon>Fungi incertae sedis</taxon>
        <taxon>Microsporidia</taxon>
        <taxon>Unikaryonidae</taxon>
        <taxon>Encephalitozoon</taxon>
    </lineage>
</organism>
<evidence type="ECO:0000256" key="1">
    <source>
        <dbReference type="ARBA" id="ARBA00007454"/>
    </source>
</evidence>
<evidence type="ECO:0000256" key="2">
    <source>
        <dbReference type="ARBA" id="ARBA00022942"/>
    </source>
</evidence>
<dbReference type="Pfam" id="PF18055">
    <property type="entry name" value="RPN6_N"/>
    <property type="match status" value="1"/>
</dbReference>